<dbReference type="InterPro" id="IPR050979">
    <property type="entry name" value="LD-transpeptidase"/>
</dbReference>
<keyword evidence="8 9" id="KW-0961">Cell wall biogenesis/degradation</keyword>
<keyword evidence="3" id="KW-0328">Glycosyltransferase</keyword>
<dbReference type="GO" id="GO:0071972">
    <property type="term" value="F:peptidoglycan L,D-transpeptidase activity"/>
    <property type="evidence" value="ECO:0007669"/>
    <property type="project" value="TreeGrafter"/>
</dbReference>
<dbReference type="InterPro" id="IPR038063">
    <property type="entry name" value="Transpep_catalytic_dom"/>
</dbReference>
<dbReference type="PANTHER" id="PTHR30582:SF24">
    <property type="entry name" value="L,D-TRANSPEPTIDASE ERFK_SRFK-RELATED"/>
    <property type="match status" value="1"/>
</dbReference>
<evidence type="ECO:0000256" key="10">
    <source>
        <dbReference type="SAM" id="Phobius"/>
    </source>
</evidence>
<feature type="domain" description="L,D-TPase catalytic" evidence="11">
    <location>
        <begin position="90"/>
        <end position="199"/>
    </location>
</feature>
<dbReference type="InterPro" id="IPR036365">
    <property type="entry name" value="PGBD-like_sf"/>
</dbReference>
<evidence type="ECO:0000256" key="1">
    <source>
        <dbReference type="ARBA" id="ARBA00004752"/>
    </source>
</evidence>
<dbReference type="Pfam" id="PF01471">
    <property type="entry name" value="PG_binding_1"/>
    <property type="match status" value="1"/>
</dbReference>
<keyword evidence="5" id="KW-0378">Hydrolase</keyword>
<feature type="active site" description="Proton donor/acceptor" evidence="9">
    <location>
        <position position="159"/>
    </location>
</feature>
<dbReference type="GO" id="GO:0016757">
    <property type="term" value="F:glycosyltransferase activity"/>
    <property type="evidence" value="ECO:0007669"/>
    <property type="project" value="UniProtKB-KW"/>
</dbReference>
<organism evidence="12 13">
    <name type="scientific">Anaerospora hongkongensis</name>
    <dbReference type="NCBI Taxonomy" id="244830"/>
    <lineage>
        <taxon>Bacteria</taxon>
        <taxon>Bacillati</taxon>
        <taxon>Bacillota</taxon>
        <taxon>Negativicutes</taxon>
        <taxon>Selenomonadales</taxon>
        <taxon>Sporomusaceae</taxon>
        <taxon>Anaerospora</taxon>
    </lineage>
</organism>
<dbReference type="GO" id="GO:0018104">
    <property type="term" value="P:peptidoglycan-protein cross-linking"/>
    <property type="evidence" value="ECO:0007669"/>
    <property type="project" value="TreeGrafter"/>
</dbReference>
<keyword evidence="10" id="KW-0472">Membrane</keyword>
<dbReference type="PROSITE" id="PS52029">
    <property type="entry name" value="LD_TPASE"/>
    <property type="match status" value="1"/>
</dbReference>
<sequence length="272" mass="31003">MLLKSKCDTLFFISWDILINRHIYCDETVSRSAEVIEIYTITLQRSKTYFAIASLLILSLFIGIAGFEYWDDKELAALPNQPTTAPTGSISIVVKIADRTLELYNDGKIYKKYRVAVGKSDTPTPIGDWTVIWKSYRSGDIFGTRFLGLDVPWGGYGIHGTNRPWSIGHFISQGCIRLRNKDIEELYEWVPVGTPVRIEGQMIRIQRVLKYETTGADVVQLQRKLRTLGYLESKADGFFNRDTETAVKRFQHDKGLKVTGYADRKTLDLLGM</sequence>
<evidence type="ECO:0000256" key="2">
    <source>
        <dbReference type="ARBA" id="ARBA00005992"/>
    </source>
</evidence>
<keyword evidence="7 9" id="KW-0573">Peptidoglycan synthesis</keyword>
<comment type="similarity">
    <text evidence="2">Belongs to the YkuD family.</text>
</comment>
<accession>A0A4R1PX23</accession>
<evidence type="ECO:0000256" key="3">
    <source>
        <dbReference type="ARBA" id="ARBA00022676"/>
    </source>
</evidence>
<keyword evidence="6 9" id="KW-0133">Cell shape</keyword>
<keyword evidence="10" id="KW-1133">Transmembrane helix</keyword>
<dbReference type="Proteomes" id="UP000295063">
    <property type="component" value="Unassembled WGS sequence"/>
</dbReference>
<evidence type="ECO:0000313" key="13">
    <source>
        <dbReference type="Proteomes" id="UP000295063"/>
    </source>
</evidence>
<evidence type="ECO:0000256" key="8">
    <source>
        <dbReference type="ARBA" id="ARBA00023316"/>
    </source>
</evidence>
<name>A0A4R1PX23_9FIRM</name>
<dbReference type="SUPFAM" id="SSF47090">
    <property type="entry name" value="PGBD-like"/>
    <property type="match status" value="1"/>
</dbReference>
<proteinExistence type="inferred from homology"/>
<dbReference type="EMBL" id="SLUI01000006">
    <property type="protein sequence ID" value="TCL37158.1"/>
    <property type="molecule type" value="Genomic_DNA"/>
</dbReference>
<dbReference type="GO" id="GO:0008360">
    <property type="term" value="P:regulation of cell shape"/>
    <property type="evidence" value="ECO:0007669"/>
    <property type="project" value="UniProtKB-UniRule"/>
</dbReference>
<dbReference type="SUPFAM" id="SSF141523">
    <property type="entry name" value="L,D-transpeptidase catalytic domain-like"/>
    <property type="match status" value="1"/>
</dbReference>
<evidence type="ECO:0000313" key="12">
    <source>
        <dbReference type="EMBL" id="TCL37158.1"/>
    </source>
</evidence>
<comment type="caution">
    <text evidence="12">The sequence shown here is derived from an EMBL/GenBank/DDBJ whole genome shotgun (WGS) entry which is preliminary data.</text>
</comment>
<dbReference type="AlphaFoldDB" id="A0A4R1PX23"/>
<keyword evidence="13" id="KW-1185">Reference proteome</keyword>
<evidence type="ECO:0000256" key="6">
    <source>
        <dbReference type="ARBA" id="ARBA00022960"/>
    </source>
</evidence>
<dbReference type="Gene3D" id="1.10.101.10">
    <property type="entry name" value="PGBD-like superfamily/PGBD"/>
    <property type="match status" value="1"/>
</dbReference>
<dbReference type="InterPro" id="IPR036366">
    <property type="entry name" value="PGBDSf"/>
</dbReference>
<dbReference type="InterPro" id="IPR005490">
    <property type="entry name" value="LD_TPept_cat_dom"/>
</dbReference>
<dbReference type="InterPro" id="IPR002477">
    <property type="entry name" value="Peptidoglycan-bd-like"/>
</dbReference>
<evidence type="ECO:0000256" key="4">
    <source>
        <dbReference type="ARBA" id="ARBA00022679"/>
    </source>
</evidence>
<keyword evidence="10" id="KW-0812">Transmembrane</keyword>
<reference evidence="12 13" key="1">
    <citation type="submission" date="2019-03" db="EMBL/GenBank/DDBJ databases">
        <title>Genomic Encyclopedia of Type Strains, Phase IV (KMG-IV): sequencing the most valuable type-strain genomes for metagenomic binning, comparative biology and taxonomic classification.</title>
        <authorList>
            <person name="Goeker M."/>
        </authorList>
    </citation>
    <scope>NUCLEOTIDE SEQUENCE [LARGE SCALE GENOMIC DNA]</scope>
    <source>
        <strain evidence="12 13">DSM 15969</strain>
    </source>
</reference>
<evidence type="ECO:0000256" key="7">
    <source>
        <dbReference type="ARBA" id="ARBA00022984"/>
    </source>
</evidence>
<comment type="pathway">
    <text evidence="1 9">Cell wall biogenesis; peptidoglycan biosynthesis.</text>
</comment>
<dbReference type="CDD" id="cd16913">
    <property type="entry name" value="YkuD_like"/>
    <property type="match status" value="1"/>
</dbReference>
<evidence type="ECO:0000256" key="5">
    <source>
        <dbReference type="ARBA" id="ARBA00022801"/>
    </source>
</evidence>
<keyword evidence="4" id="KW-0808">Transferase</keyword>
<dbReference type="PANTHER" id="PTHR30582">
    <property type="entry name" value="L,D-TRANSPEPTIDASE"/>
    <property type="match status" value="1"/>
</dbReference>
<gene>
    <name evidence="12" type="ORF">EV210_10621</name>
</gene>
<protein>
    <submittedName>
        <fullName evidence="12">Putative peptidoglycan binding protein</fullName>
    </submittedName>
</protein>
<evidence type="ECO:0000259" key="11">
    <source>
        <dbReference type="PROSITE" id="PS52029"/>
    </source>
</evidence>
<feature type="active site" description="Nucleophile" evidence="9">
    <location>
        <position position="175"/>
    </location>
</feature>
<dbReference type="Gene3D" id="2.40.440.10">
    <property type="entry name" value="L,D-transpeptidase catalytic domain-like"/>
    <property type="match status" value="1"/>
</dbReference>
<dbReference type="GO" id="GO:0005576">
    <property type="term" value="C:extracellular region"/>
    <property type="evidence" value="ECO:0007669"/>
    <property type="project" value="TreeGrafter"/>
</dbReference>
<evidence type="ECO:0000256" key="9">
    <source>
        <dbReference type="PROSITE-ProRule" id="PRU01373"/>
    </source>
</evidence>
<feature type="transmembrane region" description="Helical" evidence="10">
    <location>
        <begin position="49"/>
        <end position="70"/>
    </location>
</feature>
<dbReference type="GO" id="GO:0071555">
    <property type="term" value="P:cell wall organization"/>
    <property type="evidence" value="ECO:0007669"/>
    <property type="project" value="UniProtKB-UniRule"/>
</dbReference>
<dbReference type="Pfam" id="PF03734">
    <property type="entry name" value="YkuD"/>
    <property type="match status" value="1"/>
</dbReference>
<dbReference type="UniPathway" id="UPA00219"/>